<feature type="non-terminal residue" evidence="2">
    <location>
        <position position="182"/>
    </location>
</feature>
<organism evidence="2 3">
    <name type="scientific">Caligus rogercresseyi</name>
    <name type="common">Sea louse</name>
    <dbReference type="NCBI Taxonomy" id="217165"/>
    <lineage>
        <taxon>Eukaryota</taxon>
        <taxon>Metazoa</taxon>
        <taxon>Ecdysozoa</taxon>
        <taxon>Arthropoda</taxon>
        <taxon>Crustacea</taxon>
        <taxon>Multicrustacea</taxon>
        <taxon>Hexanauplia</taxon>
        <taxon>Copepoda</taxon>
        <taxon>Siphonostomatoida</taxon>
        <taxon>Caligidae</taxon>
        <taxon>Caligus</taxon>
    </lineage>
</organism>
<evidence type="ECO:0000256" key="1">
    <source>
        <dbReference type="SAM" id="MobiDB-lite"/>
    </source>
</evidence>
<feature type="non-terminal residue" evidence="2">
    <location>
        <position position="1"/>
    </location>
</feature>
<dbReference type="AlphaFoldDB" id="A0A7T8GRG2"/>
<name>A0A7T8GRG2_CALRO</name>
<evidence type="ECO:0000313" key="2">
    <source>
        <dbReference type="EMBL" id="QQP36226.1"/>
    </source>
</evidence>
<proteinExistence type="predicted"/>
<sequence>EVCPPKECNEGGGPPSPSIAESWTWGEAGKSAHKTEDEEEDEPHNSSTFDLKVDAADPIPVSSSGVMIAKKTGADGGGGNNSLRRRRLPSYDSRGEEDNREEKRGSAVLRTHSALETGAFSPGKRGQVVGALRRSHSHQEEEPGRKLDDDSDDVISRSPLLSVSSIHNKLFISPPGFHSHVK</sequence>
<dbReference type="EMBL" id="CP045904">
    <property type="protein sequence ID" value="QQP36226.1"/>
    <property type="molecule type" value="Genomic_DNA"/>
</dbReference>
<gene>
    <name evidence="2" type="ORF">FKW44_021260</name>
</gene>
<feature type="region of interest" description="Disordered" evidence="1">
    <location>
        <begin position="1"/>
        <end position="154"/>
    </location>
</feature>
<feature type="compositionally biased region" description="Basic and acidic residues" evidence="1">
    <location>
        <begin position="137"/>
        <end position="148"/>
    </location>
</feature>
<evidence type="ECO:0000313" key="3">
    <source>
        <dbReference type="Proteomes" id="UP000595437"/>
    </source>
</evidence>
<reference evidence="3" key="1">
    <citation type="submission" date="2021-01" db="EMBL/GenBank/DDBJ databases">
        <title>Caligus Genome Assembly.</title>
        <authorList>
            <person name="Gallardo-Escarate C."/>
        </authorList>
    </citation>
    <scope>NUCLEOTIDE SEQUENCE [LARGE SCALE GENOMIC DNA]</scope>
</reference>
<feature type="compositionally biased region" description="Basic and acidic residues" evidence="1">
    <location>
        <begin position="93"/>
        <end position="105"/>
    </location>
</feature>
<dbReference type="Proteomes" id="UP000595437">
    <property type="component" value="Chromosome 15"/>
</dbReference>
<accession>A0A7T8GRG2</accession>
<keyword evidence="3" id="KW-1185">Reference proteome</keyword>
<protein>
    <submittedName>
        <fullName evidence="2">Uncharacterized protein</fullName>
    </submittedName>
</protein>